<feature type="compositionally biased region" description="Polar residues" evidence="1">
    <location>
        <begin position="16"/>
        <end position="26"/>
    </location>
</feature>
<dbReference type="EMBL" id="JBHEZY010000006">
    <property type="protein sequence ID" value="MFC1432638.1"/>
    <property type="molecule type" value="Genomic_DNA"/>
</dbReference>
<evidence type="ECO:0000313" key="2">
    <source>
        <dbReference type="EMBL" id="MFC1432638.1"/>
    </source>
</evidence>
<organism evidence="2 3">
    <name type="scientific">Streptacidiphilus alkalitolerans</name>
    <dbReference type="NCBI Taxonomy" id="3342712"/>
    <lineage>
        <taxon>Bacteria</taxon>
        <taxon>Bacillati</taxon>
        <taxon>Actinomycetota</taxon>
        <taxon>Actinomycetes</taxon>
        <taxon>Kitasatosporales</taxon>
        <taxon>Streptomycetaceae</taxon>
        <taxon>Streptacidiphilus</taxon>
    </lineage>
</organism>
<comment type="caution">
    <text evidence="2">The sequence shown here is derived from an EMBL/GenBank/DDBJ whole genome shotgun (WGS) entry which is preliminary data.</text>
</comment>
<dbReference type="Proteomes" id="UP001592530">
    <property type="component" value="Unassembled WGS sequence"/>
</dbReference>
<dbReference type="RefSeq" id="WP_380554659.1">
    <property type="nucleotide sequence ID" value="NZ_JBHEZY010000006.1"/>
</dbReference>
<protein>
    <submittedName>
        <fullName evidence="2">Imm1 family immunity protein</fullName>
    </submittedName>
</protein>
<reference evidence="2 3" key="1">
    <citation type="submission" date="2024-09" db="EMBL/GenBank/DDBJ databases">
        <authorList>
            <person name="Lee S.D."/>
        </authorList>
    </citation>
    <scope>NUCLEOTIDE SEQUENCE [LARGE SCALE GENOMIC DNA]</scope>
    <source>
        <strain evidence="2 3">N1-3</strain>
    </source>
</reference>
<accession>A0ABV6X2X0</accession>
<evidence type="ECO:0000256" key="1">
    <source>
        <dbReference type="SAM" id="MobiDB-lite"/>
    </source>
</evidence>
<gene>
    <name evidence="2" type="ORF">ACEZDB_18490</name>
</gene>
<proteinExistence type="predicted"/>
<sequence>MQLLIGRIFDGRGEAQASSDSTSSLGSPVGLKARNSSSEIDPGYSIAEFTISQTATNSIEVLGEFDGYLHVSINYRSRYGALKWLRPRASSAQFDGGITGLVWISNNPNPPAEDPHVVADADLSSYYDQRSTLFAPEVRAAVEEFCRTATGERPACIEWTPGELSGRRLDSPVPRGGPEICDDPWCENQEPGHPYHGIG</sequence>
<dbReference type="InterPro" id="IPR025680">
    <property type="entry name" value="DddI"/>
</dbReference>
<dbReference type="Pfam" id="PF14430">
    <property type="entry name" value="Imm1"/>
    <property type="match status" value="1"/>
</dbReference>
<feature type="region of interest" description="Disordered" evidence="1">
    <location>
        <begin position="14"/>
        <end position="37"/>
    </location>
</feature>
<name>A0ABV6X2X0_9ACTN</name>
<evidence type="ECO:0000313" key="3">
    <source>
        <dbReference type="Proteomes" id="UP001592530"/>
    </source>
</evidence>